<comment type="similarity">
    <text evidence="2">Belongs to the WD repeat DCAF13/WDSOF1 family.</text>
</comment>
<evidence type="ECO:0000256" key="6">
    <source>
        <dbReference type="ARBA" id="ARBA00023242"/>
    </source>
</evidence>
<dbReference type="SMART" id="SM00320">
    <property type="entry name" value="WD40"/>
    <property type="match status" value="6"/>
</dbReference>
<evidence type="ECO:0000313" key="12">
    <source>
        <dbReference type="EMBL" id="TRY74441.1"/>
    </source>
</evidence>
<dbReference type="SUPFAM" id="SSF50978">
    <property type="entry name" value="WD40 repeat-like"/>
    <property type="match status" value="1"/>
</dbReference>
<feature type="compositionally biased region" description="Basic residues" evidence="10">
    <location>
        <begin position="417"/>
        <end position="429"/>
    </location>
</feature>
<evidence type="ECO:0000256" key="1">
    <source>
        <dbReference type="ARBA" id="ARBA00004604"/>
    </source>
</evidence>
<evidence type="ECO:0000256" key="10">
    <source>
        <dbReference type="SAM" id="MobiDB-lite"/>
    </source>
</evidence>
<evidence type="ECO:0000256" key="7">
    <source>
        <dbReference type="ARBA" id="ARBA00023274"/>
    </source>
</evidence>
<dbReference type="InterPro" id="IPR015943">
    <property type="entry name" value="WD40/YVTN_repeat-like_dom_sf"/>
</dbReference>
<feature type="compositionally biased region" description="Basic and acidic residues" evidence="10">
    <location>
        <begin position="438"/>
        <end position="449"/>
    </location>
</feature>
<organism evidence="12 13">
    <name type="scientific">Tigriopus californicus</name>
    <name type="common">Marine copepod</name>
    <dbReference type="NCBI Taxonomy" id="6832"/>
    <lineage>
        <taxon>Eukaryota</taxon>
        <taxon>Metazoa</taxon>
        <taxon>Ecdysozoa</taxon>
        <taxon>Arthropoda</taxon>
        <taxon>Crustacea</taxon>
        <taxon>Multicrustacea</taxon>
        <taxon>Hexanauplia</taxon>
        <taxon>Copepoda</taxon>
        <taxon>Harpacticoida</taxon>
        <taxon>Harpacticidae</taxon>
        <taxon>Tigriopus</taxon>
    </lineage>
</organism>
<dbReference type="OMA" id="EDHNAYI"/>
<evidence type="ECO:0000259" key="11">
    <source>
        <dbReference type="Pfam" id="PF04158"/>
    </source>
</evidence>
<dbReference type="EMBL" id="VCGU01000005">
    <property type="protein sequence ID" value="TRY74441.1"/>
    <property type="molecule type" value="Genomic_DNA"/>
</dbReference>
<dbReference type="Pfam" id="PF00400">
    <property type="entry name" value="WD40"/>
    <property type="match status" value="4"/>
</dbReference>
<keyword evidence="7" id="KW-0687">Ribonucleoprotein</keyword>
<evidence type="ECO:0000256" key="3">
    <source>
        <dbReference type="ARBA" id="ARBA00021762"/>
    </source>
</evidence>
<dbReference type="Pfam" id="PF04158">
    <property type="entry name" value="Sof1"/>
    <property type="match status" value="1"/>
</dbReference>
<dbReference type="PROSITE" id="PS00678">
    <property type="entry name" value="WD_REPEATS_1"/>
    <property type="match status" value="1"/>
</dbReference>
<dbReference type="OrthoDB" id="10249065at2759"/>
<feature type="domain" description="Sof1-like protein" evidence="11">
    <location>
        <begin position="358"/>
        <end position="444"/>
    </location>
</feature>
<dbReference type="GO" id="GO:0000462">
    <property type="term" value="P:maturation of SSU-rRNA from tricistronic rRNA transcript (SSU-rRNA, 5.8S rRNA, LSU-rRNA)"/>
    <property type="evidence" value="ECO:0007669"/>
    <property type="project" value="TreeGrafter"/>
</dbReference>
<evidence type="ECO:0000256" key="8">
    <source>
        <dbReference type="ARBA" id="ARBA00032239"/>
    </source>
</evidence>
<protein>
    <recommendedName>
        <fullName evidence="3">DDB1- and CUL4-associated factor 13</fullName>
    </recommendedName>
    <alternativeName>
        <fullName evidence="8">WD repeat and SOF domain-containing protein 1</fullName>
    </alternativeName>
</protein>
<comment type="caution">
    <text evidence="12">The sequence shown here is derived from an EMBL/GenBank/DDBJ whole genome shotgun (WGS) entry which is preliminary data.</text>
</comment>
<dbReference type="UniPathway" id="UPA00143"/>
<feature type="repeat" description="WD" evidence="9">
    <location>
        <begin position="282"/>
        <end position="323"/>
    </location>
</feature>
<proteinExistence type="inferred from homology"/>
<comment type="subcellular location">
    <subcellularLocation>
        <location evidence="1">Nucleus</location>
        <location evidence="1">Nucleolus</location>
    </subcellularLocation>
</comment>
<dbReference type="STRING" id="6832.A0A553P9S7"/>
<dbReference type="FunFam" id="2.130.10.10:FF:000132">
    <property type="entry name" value="DDB1- and CUL4-associated factor 13"/>
    <property type="match status" value="1"/>
</dbReference>
<feature type="repeat" description="WD" evidence="9">
    <location>
        <begin position="62"/>
        <end position="104"/>
    </location>
</feature>
<feature type="repeat" description="WD" evidence="9">
    <location>
        <begin position="325"/>
        <end position="357"/>
    </location>
</feature>
<gene>
    <name evidence="12" type="ORF">TCAL_01300</name>
</gene>
<dbReference type="PROSITE" id="PS50082">
    <property type="entry name" value="WD_REPEATS_2"/>
    <property type="match status" value="4"/>
</dbReference>
<dbReference type="GO" id="GO:0032040">
    <property type="term" value="C:small-subunit processome"/>
    <property type="evidence" value="ECO:0007669"/>
    <property type="project" value="TreeGrafter"/>
</dbReference>
<evidence type="ECO:0000256" key="9">
    <source>
        <dbReference type="PROSITE-ProRule" id="PRU00221"/>
    </source>
</evidence>
<evidence type="ECO:0000256" key="5">
    <source>
        <dbReference type="ARBA" id="ARBA00022737"/>
    </source>
</evidence>
<keyword evidence="4 9" id="KW-0853">WD repeat</keyword>
<accession>A0A553P9S7</accession>
<feature type="repeat" description="WD" evidence="9">
    <location>
        <begin position="105"/>
        <end position="138"/>
    </location>
</feature>
<feature type="compositionally biased region" description="Basic and acidic residues" evidence="10">
    <location>
        <begin position="407"/>
        <end position="416"/>
    </location>
</feature>
<dbReference type="InterPro" id="IPR001680">
    <property type="entry name" value="WD40_rpt"/>
</dbReference>
<dbReference type="PANTHER" id="PTHR22851">
    <property type="entry name" value="U3 SMALL NUCLEOLAR RNA U3 SNORNA ASSOCIATED PROTEIN"/>
    <property type="match status" value="1"/>
</dbReference>
<sequence length="449" mass="51827">MKVKMLRRDNADYLRETKHDIHKIPRSFHPDAHPHDAGREYVRALNAVKLERVFAKPLMGALDGHGDAISALALHCQRLTWMASSAADGQIRFWDLMTKKTLIKAKGHDTFTRGITFDPAGEFLWSVGDDKTVKSWRIADVPVEPQPASTLPPHQTFIGQKMMTGLSHQVGEPILATCGENTSLWNTEMHTVVREYQWGVDSIHDIKFNPTETHILGACASDRSILLYDVRERNPMRKVIMELRSNEMSWNPMEPFVFAVANEDYNVYSFDIRSLKKPLIVHMDHTAAVIGLDYSPTGKEIVAGSYDKTIRIFKCDEGHSREVYHTKRMQRLTCVAWTKDNKYILSGSDEMNIRMWKAKAWEKLGPLKDRQKSALDYNDKLKEKFASHPKVRRIARHRQVPKHVMNARKEHQIIRESKKRKEANRRQHSKPGAVPYVPEREKHVIEEQE</sequence>
<dbReference type="Gene3D" id="2.130.10.10">
    <property type="entry name" value="YVTN repeat-like/Quinoprotein amine dehydrogenase"/>
    <property type="match status" value="2"/>
</dbReference>
<name>A0A553P9S7_TIGCA</name>
<evidence type="ECO:0000256" key="4">
    <source>
        <dbReference type="ARBA" id="ARBA00022574"/>
    </source>
</evidence>
<keyword evidence="5" id="KW-0677">Repeat</keyword>
<dbReference type="AlphaFoldDB" id="A0A553P9S7"/>
<reference evidence="12 13" key="1">
    <citation type="journal article" date="2018" name="Nat. Ecol. Evol.">
        <title>Genomic signatures of mitonuclear coevolution across populations of Tigriopus californicus.</title>
        <authorList>
            <person name="Barreto F.S."/>
            <person name="Watson E.T."/>
            <person name="Lima T.G."/>
            <person name="Willett C.S."/>
            <person name="Edmands S."/>
            <person name="Li W."/>
            <person name="Burton R.S."/>
        </authorList>
    </citation>
    <scope>NUCLEOTIDE SEQUENCE [LARGE SCALE GENOMIC DNA]</scope>
    <source>
        <strain evidence="12 13">San Diego</strain>
    </source>
</reference>
<evidence type="ECO:0000256" key="2">
    <source>
        <dbReference type="ARBA" id="ARBA00005649"/>
    </source>
</evidence>
<dbReference type="Proteomes" id="UP000318571">
    <property type="component" value="Chromosome 2"/>
</dbReference>
<dbReference type="InterPro" id="IPR019775">
    <property type="entry name" value="WD40_repeat_CS"/>
</dbReference>
<dbReference type="InterPro" id="IPR007287">
    <property type="entry name" value="Sof1"/>
</dbReference>
<dbReference type="PANTHER" id="PTHR22851:SF0">
    <property type="entry name" value="DDB1- AND CUL4-ASSOCIATED FACTOR 13"/>
    <property type="match status" value="1"/>
</dbReference>
<dbReference type="InterPro" id="IPR051733">
    <property type="entry name" value="WD_repeat_DCAF13/WDSOF1"/>
</dbReference>
<evidence type="ECO:0000313" key="13">
    <source>
        <dbReference type="Proteomes" id="UP000318571"/>
    </source>
</evidence>
<dbReference type="GO" id="GO:0016567">
    <property type="term" value="P:protein ubiquitination"/>
    <property type="evidence" value="ECO:0007669"/>
    <property type="project" value="UniProtKB-UniPathway"/>
</dbReference>
<dbReference type="InterPro" id="IPR036322">
    <property type="entry name" value="WD40_repeat_dom_sf"/>
</dbReference>
<feature type="region of interest" description="Disordered" evidence="10">
    <location>
        <begin position="406"/>
        <end position="449"/>
    </location>
</feature>
<dbReference type="PROSITE" id="PS50294">
    <property type="entry name" value="WD_REPEATS_REGION"/>
    <property type="match status" value="3"/>
</dbReference>
<keyword evidence="6" id="KW-0539">Nucleus</keyword>
<keyword evidence="13" id="KW-1185">Reference proteome</keyword>